<evidence type="ECO:0000313" key="2">
    <source>
        <dbReference type="EMBL" id="PPQ85205.1"/>
    </source>
</evidence>
<name>A0A409X381_PSICY</name>
<evidence type="ECO:0000313" key="3">
    <source>
        <dbReference type="Proteomes" id="UP000283269"/>
    </source>
</evidence>
<feature type="compositionally biased region" description="Polar residues" evidence="1">
    <location>
        <begin position="1"/>
        <end position="13"/>
    </location>
</feature>
<dbReference type="InParanoid" id="A0A409X381"/>
<feature type="compositionally biased region" description="Gly residues" evidence="1">
    <location>
        <begin position="41"/>
        <end position="53"/>
    </location>
</feature>
<dbReference type="Proteomes" id="UP000283269">
    <property type="component" value="Unassembled WGS sequence"/>
</dbReference>
<proteinExistence type="predicted"/>
<keyword evidence="3" id="KW-1185">Reference proteome</keyword>
<dbReference type="AlphaFoldDB" id="A0A409X381"/>
<accession>A0A409X381</accession>
<feature type="region of interest" description="Disordered" evidence="1">
    <location>
        <begin position="174"/>
        <end position="220"/>
    </location>
</feature>
<feature type="compositionally biased region" description="Low complexity" evidence="1">
    <location>
        <begin position="66"/>
        <end position="85"/>
    </location>
</feature>
<gene>
    <name evidence="2" type="ORF">CVT25_010098</name>
</gene>
<feature type="region of interest" description="Disordered" evidence="1">
    <location>
        <begin position="1"/>
        <end position="97"/>
    </location>
</feature>
<dbReference type="EMBL" id="NHYD01002740">
    <property type="protein sequence ID" value="PPQ85205.1"/>
    <property type="molecule type" value="Genomic_DNA"/>
</dbReference>
<sequence>MFSEQDVQVASSAEQHHQRKQMHSDAGTGKGLHGQHPDIAGPGGVGGIRGMWVGGQPQAEQGPTAPNSNNRSPSKNSPSLLPTPRSRSKADLAAPPTARTKLARQVSSIIALTAVVEQQHTLALDTIRWLQHKVLDLERSLATPEPSVVFELSENVTPPLNDGESAQARHRHPLNVNSSGLDLDGHSFSGHHTDEDDEDKQGEEDSKGAFFIRPSPRMCC</sequence>
<protein>
    <submittedName>
        <fullName evidence="2">Uncharacterized protein</fullName>
    </submittedName>
</protein>
<organism evidence="2 3">
    <name type="scientific">Psilocybe cyanescens</name>
    <dbReference type="NCBI Taxonomy" id="93625"/>
    <lineage>
        <taxon>Eukaryota</taxon>
        <taxon>Fungi</taxon>
        <taxon>Dikarya</taxon>
        <taxon>Basidiomycota</taxon>
        <taxon>Agaricomycotina</taxon>
        <taxon>Agaricomycetes</taxon>
        <taxon>Agaricomycetidae</taxon>
        <taxon>Agaricales</taxon>
        <taxon>Agaricineae</taxon>
        <taxon>Strophariaceae</taxon>
        <taxon>Psilocybe</taxon>
    </lineage>
</organism>
<comment type="caution">
    <text evidence="2">The sequence shown here is derived from an EMBL/GenBank/DDBJ whole genome shotgun (WGS) entry which is preliminary data.</text>
</comment>
<evidence type="ECO:0000256" key="1">
    <source>
        <dbReference type="SAM" id="MobiDB-lite"/>
    </source>
</evidence>
<reference evidence="2 3" key="1">
    <citation type="journal article" date="2018" name="Evol. Lett.">
        <title>Horizontal gene cluster transfer increased hallucinogenic mushroom diversity.</title>
        <authorList>
            <person name="Reynolds H.T."/>
            <person name="Vijayakumar V."/>
            <person name="Gluck-Thaler E."/>
            <person name="Korotkin H.B."/>
            <person name="Matheny P.B."/>
            <person name="Slot J.C."/>
        </authorList>
    </citation>
    <scope>NUCLEOTIDE SEQUENCE [LARGE SCALE GENOMIC DNA]</scope>
    <source>
        <strain evidence="2 3">2631</strain>
    </source>
</reference>